<dbReference type="Pfam" id="PF13155">
    <property type="entry name" value="Toprim_2"/>
    <property type="match status" value="1"/>
</dbReference>
<dbReference type="Gene3D" id="3.90.580.10">
    <property type="entry name" value="Zinc finger, CHC2-type domain"/>
    <property type="match status" value="1"/>
</dbReference>
<evidence type="ECO:0000259" key="1">
    <source>
        <dbReference type="SMART" id="SM00400"/>
    </source>
</evidence>
<dbReference type="Proteomes" id="UP000612680">
    <property type="component" value="Chromosome"/>
</dbReference>
<reference evidence="2 3" key="1">
    <citation type="submission" date="2020-06" db="EMBL/GenBank/DDBJ databases">
        <title>Dyadobacter sandarakinus sp. nov., isolated from the soil of the Arctic Yellow River Station.</title>
        <authorList>
            <person name="Zhang Y."/>
            <person name="Peng F."/>
        </authorList>
    </citation>
    <scope>NUCLEOTIDE SEQUENCE [LARGE SCALE GENOMIC DNA]</scope>
    <source>
        <strain evidence="2 3">Q3-56</strain>
    </source>
</reference>
<dbReference type="RefSeq" id="WP_204664110.1">
    <property type="nucleotide sequence ID" value="NZ_CP056775.1"/>
</dbReference>
<dbReference type="SUPFAM" id="SSF57783">
    <property type="entry name" value="Zinc beta-ribbon"/>
    <property type="match status" value="1"/>
</dbReference>
<dbReference type="EMBL" id="CP056775">
    <property type="protein sequence ID" value="QRR01598.1"/>
    <property type="molecule type" value="Genomic_DNA"/>
</dbReference>
<feature type="domain" description="Zinc finger CHC2-type" evidence="1">
    <location>
        <begin position="30"/>
        <end position="84"/>
    </location>
</feature>
<dbReference type="InterPro" id="IPR036977">
    <property type="entry name" value="DNA_primase_Znf_CHC2"/>
</dbReference>
<dbReference type="InterPro" id="IPR002694">
    <property type="entry name" value="Znf_CHC2"/>
</dbReference>
<name>A0ABX7I6X8_9BACT</name>
<dbReference type="SMART" id="SM00400">
    <property type="entry name" value="ZnF_CHCC"/>
    <property type="match status" value="1"/>
</dbReference>
<sequence>MTCEQAKEIPIIELLRSCNIQPDHIRGSDHWYLSPFRKENTPSFKVNTRLNLYFDHGSGQGGDIIDLGKKLYECDTKELLRKLESGNFSFHQQPGLERLLHIRQSIIPADNQDGIQVTAIKDLGSTPAISRYLESRAIDLAVARKFLKEIYYDVGGKSYFAAGFENRAGGYELRSQYFKGSTSPKDITHIQNVAKSVCVLEGFIDFLSLLSQRKPEPILSDFLILNSVALADRAISIAKNYENVFIYPDNDPAGRKVIETFQKAGIEPVDLSHSYRQYKDLNEMLMAEKIPENSLKKQQIYKRSRGIGF</sequence>
<dbReference type="Gene3D" id="3.40.1360.10">
    <property type="match status" value="1"/>
</dbReference>
<organism evidence="2 3">
    <name type="scientific">Dyadobacter sandarakinus</name>
    <dbReference type="NCBI Taxonomy" id="2747268"/>
    <lineage>
        <taxon>Bacteria</taxon>
        <taxon>Pseudomonadati</taxon>
        <taxon>Bacteroidota</taxon>
        <taxon>Cytophagia</taxon>
        <taxon>Cytophagales</taxon>
        <taxon>Spirosomataceae</taxon>
        <taxon>Dyadobacter</taxon>
    </lineage>
</organism>
<proteinExistence type="predicted"/>
<gene>
    <name evidence="2" type="ORF">HWI92_12115</name>
</gene>
<accession>A0ABX7I6X8</accession>
<protein>
    <submittedName>
        <fullName evidence="2">Toprim domain-containing protein</fullName>
    </submittedName>
</protein>
<dbReference type="Pfam" id="PF01807">
    <property type="entry name" value="Zn_ribbon_DnaG"/>
    <property type="match status" value="1"/>
</dbReference>
<evidence type="ECO:0000313" key="2">
    <source>
        <dbReference type="EMBL" id="QRR01598.1"/>
    </source>
</evidence>
<evidence type="ECO:0000313" key="3">
    <source>
        <dbReference type="Proteomes" id="UP000612680"/>
    </source>
</evidence>
<keyword evidence="3" id="KW-1185">Reference proteome</keyword>